<dbReference type="Proteomes" id="UP000318126">
    <property type="component" value="Unassembled WGS sequence"/>
</dbReference>
<sequence>MNLARHLWLTLATGLLLGGCNDAPKAAKISAPATDTDAQAVIEPKSLKPNLVIIYADDLGYGDISSYGATGVSTPNIDALAAKGLKLTDSHASAATCTPSRYSLLTGEHGFRSNAAILPGDAPLLINPEQATLPKLLKKAGYATAVIGKWHLGLGYGEVDWNQAVKPGPLEIGFDYSFLLPATGDRVPTVFLENHHVLNLDSADPLSVSYKENIGNLPTGLSHPEMLRVNADPQHSNTIVNGVSRIGSMDGGESAYWVDEDFPDVFTAKAVDFIRQHKDQPFFLFHSMHDIHVPRLPHKRFQGKSGMGPRGDAIVQLDWMTGQIVKELEAQGIADNTILIFTSDNGPVLDDGYYDKAVEMLGEHKPSGPFRGGKYSAYEAGTRVPAIVYWPGHVQPKESAALTSQIDIYASMAKLLGLALAEGEAMDSLPQLDAWLGNTDTGREFLVKESVGTVSLRQGNWKYIRPFLGEDLPAWLKNKEIEVGLQKSEQLYNLSMDIAEQENLATSNIDKVVAMKHKLHQIMESGYR</sequence>
<dbReference type="EMBL" id="VKGK01000027">
    <property type="protein sequence ID" value="TRY12787.1"/>
    <property type="molecule type" value="Genomic_DNA"/>
</dbReference>
<dbReference type="PROSITE" id="PS00149">
    <property type="entry name" value="SULFATASE_2"/>
    <property type="match status" value="1"/>
</dbReference>
<keyword evidence="3" id="KW-0378">Hydrolase</keyword>
<keyword evidence="7" id="KW-1185">Reference proteome</keyword>
<accession>A0A553JK07</accession>
<comment type="caution">
    <text evidence="6">The sequence shown here is derived from an EMBL/GenBank/DDBJ whole genome shotgun (WGS) entry which is preliminary data.</text>
</comment>
<dbReference type="OrthoDB" id="9803751at2"/>
<dbReference type="Pfam" id="PF00884">
    <property type="entry name" value="Sulfatase"/>
    <property type="match status" value="1"/>
</dbReference>
<evidence type="ECO:0000256" key="2">
    <source>
        <dbReference type="ARBA" id="ARBA00022723"/>
    </source>
</evidence>
<evidence type="ECO:0000313" key="6">
    <source>
        <dbReference type="EMBL" id="TRY12787.1"/>
    </source>
</evidence>
<dbReference type="CDD" id="cd16143">
    <property type="entry name" value="ARS_like"/>
    <property type="match status" value="1"/>
</dbReference>
<evidence type="ECO:0000313" key="7">
    <source>
        <dbReference type="Proteomes" id="UP000318126"/>
    </source>
</evidence>
<protein>
    <submittedName>
        <fullName evidence="6">Arylsulfatase</fullName>
    </submittedName>
</protein>
<dbReference type="PROSITE" id="PS00523">
    <property type="entry name" value="SULFATASE_1"/>
    <property type="match status" value="1"/>
</dbReference>
<name>A0A553JK07_SHEHA</name>
<dbReference type="RefSeq" id="WP_144041764.1">
    <property type="nucleotide sequence ID" value="NZ_BMPL01000025.1"/>
</dbReference>
<comment type="similarity">
    <text evidence="1">Belongs to the sulfatase family.</text>
</comment>
<keyword evidence="4" id="KW-0106">Calcium</keyword>
<organism evidence="6 7">
    <name type="scientific">Shewanella hanedai</name>
    <name type="common">Alteromonas hanedai</name>
    <dbReference type="NCBI Taxonomy" id="25"/>
    <lineage>
        <taxon>Bacteria</taxon>
        <taxon>Pseudomonadati</taxon>
        <taxon>Pseudomonadota</taxon>
        <taxon>Gammaproteobacteria</taxon>
        <taxon>Alteromonadales</taxon>
        <taxon>Shewanellaceae</taxon>
        <taxon>Shewanella</taxon>
    </lineage>
</organism>
<dbReference type="InterPro" id="IPR017850">
    <property type="entry name" value="Alkaline_phosphatase_core_sf"/>
</dbReference>
<evidence type="ECO:0000259" key="5">
    <source>
        <dbReference type="Pfam" id="PF00884"/>
    </source>
</evidence>
<dbReference type="InterPro" id="IPR024607">
    <property type="entry name" value="Sulfatase_CS"/>
</dbReference>
<gene>
    <name evidence="6" type="ORF">FN961_19055</name>
</gene>
<dbReference type="PANTHER" id="PTHR42693">
    <property type="entry name" value="ARYLSULFATASE FAMILY MEMBER"/>
    <property type="match status" value="1"/>
</dbReference>
<keyword evidence="2" id="KW-0479">Metal-binding</keyword>
<evidence type="ECO:0000256" key="4">
    <source>
        <dbReference type="ARBA" id="ARBA00022837"/>
    </source>
</evidence>
<dbReference type="InterPro" id="IPR050738">
    <property type="entry name" value="Sulfatase"/>
</dbReference>
<proteinExistence type="inferred from homology"/>
<dbReference type="AlphaFoldDB" id="A0A553JK07"/>
<dbReference type="PANTHER" id="PTHR42693:SF53">
    <property type="entry name" value="ENDO-4-O-SULFATASE"/>
    <property type="match status" value="1"/>
</dbReference>
<dbReference type="GO" id="GO:0004065">
    <property type="term" value="F:arylsulfatase activity"/>
    <property type="evidence" value="ECO:0007669"/>
    <property type="project" value="TreeGrafter"/>
</dbReference>
<dbReference type="PROSITE" id="PS51257">
    <property type="entry name" value="PROKAR_LIPOPROTEIN"/>
    <property type="match status" value="1"/>
</dbReference>
<dbReference type="Gene3D" id="3.30.1120.10">
    <property type="match status" value="1"/>
</dbReference>
<dbReference type="GO" id="GO:0046872">
    <property type="term" value="F:metal ion binding"/>
    <property type="evidence" value="ECO:0007669"/>
    <property type="project" value="UniProtKB-KW"/>
</dbReference>
<evidence type="ECO:0000256" key="3">
    <source>
        <dbReference type="ARBA" id="ARBA00022801"/>
    </source>
</evidence>
<feature type="domain" description="Sulfatase N-terminal" evidence="5">
    <location>
        <begin position="49"/>
        <end position="417"/>
    </location>
</feature>
<evidence type="ECO:0000256" key="1">
    <source>
        <dbReference type="ARBA" id="ARBA00008779"/>
    </source>
</evidence>
<dbReference type="Gene3D" id="3.40.720.10">
    <property type="entry name" value="Alkaline Phosphatase, subunit A"/>
    <property type="match status" value="1"/>
</dbReference>
<dbReference type="InterPro" id="IPR000917">
    <property type="entry name" value="Sulfatase_N"/>
</dbReference>
<reference evidence="7" key="1">
    <citation type="submission" date="2019-07" db="EMBL/GenBank/DDBJ databases">
        <title>Shewanella sp. YLB-08 draft genomic sequence.</title>
        <authorList>
            <person name="Yu L."/>
        </authorList>
    </citation>
    <scope>NUCLEOTIDE SEQUENCE [LARGE SCALE GENOMIC DNA]</scope>
    <source>
        <strain evidence="7">JCM 20706</strain>
    </source>
</reference>
<dbReference type="SUPFAM" id="SSF53649">
    <property type="entry name" value="Alkaline phosphatase-like"/>
    <property type="match status" value="1"/>
</dbReference>